<dbReference type="Pfam" id="PF17645">
    <property type="entry name" value="Amdase"/>
    <property type="match status" value="1"/>
</dbReference>
<dbReference type="InterPro" id="IPR053714">
    <property type="entry name" value="Iso_Racemase_Enz_sf"/>
</dbReference>
<accession>A0ABT2CCZ3</accession>
<dbReference type="EMBL" id="JANUGQ010000001">
    <property type="protein sequence ID" value="MCS0634621.1"/>
    <property type="molecule type" value="Genomic_DNA"/>
</dbReference>
<proteinExistence type="predicted"/>
<keyword evidence="2" id="KW-1185">Reference proteome</keyword>
<gene>
    <name evidence="1" type="ORF">NX801_02885</name>
</gene>
<dbReference type="Gene3D" id="3.40.50.12500">
    <property type="match status" value="1"/>
</dbReference>
<dbReference type="PANTHER" id="PTHR40267">
    <property type="entry name" value="BLR3294 PROTEIN"/>
    <property type="match status" value="1"/>
</dbReference>
<dbReference type="Proteomes" id="UP001431313">
    <property type="component" value="Unassembled WGS sequence"/>
</dbReference>
<evidence type="ECO:0000313" key="2">
    <source>
        <dbReference type="Proteomes" id="UP001431313"/>
    </source>
</evidence>
<dbReference type="RefSeq" id="WP_258785118.1">
    <property type="nucleotide sequence ID" value="NZ_JANUGQ010000001.1"/>
</dbReference>
<sequence length="235" mass="24536">MTTVGLLYPGHSAAEDDYPRMETLLNGVNVPIVHTRPGQDVLAAEGGLAAGTEELRLSGAEAVVWADTDGSATHGWEGGQERIRALALAAGLPASSTAFGFVHAVRELGAGRVAVASGQSPEELVRFTRFLAEAGVRVLEPAGTTGTVGAVVPPPEAEEPRDVVELVRASDHPEAEVVLVPDTALSTVALLPELEAAIGKPVLTANQVTLWEGLRLAERRGAWSTELGALFARKE</sequence>
<protein>
    <submittedName>
        <fullName evidence="1">Decarboxylase</fullName>
    </submittedName>
</protein>
<dbReference type="InterPro" id="IPR026286">
    <property type="entry name" value="MaiA/AMDase"/>
</dbReference>
<name>A0ABT2CCZ3_9ACTN</name>
<comment type="caution">
    <text evidence="1">The sequence shown here is derived from an EMBL/GenBank/DDBJ whole genome shotgun (WGS) entry which is preliminary data.</text>
</comment>
<evidence type="ECO:0000313" key="1">
    <source>
        <dbReference type="EMBL" id="MCS0634621.1"/>
    </source>
</evidence>
<organism evidence="1 2">
    <name type="scientific">Streptomyces pyxinae</name>
    <dbReference type="NCBI Taxonomy" id="2970734"/>
    <lineage>
        <taxon>Bacteria</taxon>
        <taxon>Bacillati</taxon>
        <taxon>Actinomycetota</taxon>
        <taxon>Actinomycetes</taxon>
        <taxon>Kitasatosporales</taxon>
        <taxon>Streptomycetaceae</taxon>
        <taxon>Streptomyces</taxon>
    </lineage>
</organism>
<reference evidence="1" key="1">
    <citation type="submission" date="2022-08" db="EMBL/GenBank/DDBJ databases">
        <authorList>
            <person name="Somphong A."/>
            <person name="Phongsopitanun W."/>
        </authorList>
    </citation>
    <scope>NUCLEOTIDE SEQUENCE</scope>
    <source>
        <strain evidence="1">LP05-1</strain>
    </source>
</reference>
<dbReference type="PANTHER" id="PTHR40267:SF1">
    <property type="entry name" value="BLR3294 PROTEIN"/>
    <property type="match status" value="1"/>
</dbReference>